<gene>
    <name evidence="4" type="ORF">TsFJ059_008817</name>
</gene>
<name>A0A9P8KRH0_9HYPO</name>
<organism evidence="4 5">
    <name type="scientific">Trichoderma semiorbis</name>
    <dbReference type="NCBI Taxonomy" id="1491008"/>
    <lineage>
        <taxon>Eukaryota</taxon>
        <taxon>Fungi</taxon>
        <taxon>Dikarya</taxon>
        <taxon>Ascomycota</taxon>
        <taxon>Pezizomycotina</taxon>
        <taxon>Sordariomycetes</taxon>
        <taxon>Hypocreomycetidae</taxon>
        <taxon>Hypocreales</taxon>
        <taxon>Hypocreaceae</taxon>
        <taxon>Trichoderma</taxon>
    </lineage>
</organism>
<sequence>MPVVQSLELISPLSKSHIRRPSPLNPLSRTCSPITHTSSRSTINLMAPSPTITYQLQHSSLHTIIYLLKLQPSSLHTTISPSDSLHFTQPRSPWLSLALPTYPYSSHDNSALVIMASQDSTTMPSEINWEEFLAPIAEFLNQTPDGSLPEVDFPNNFNDQTSGIVDGNELPEAVAPPTQEVEFDIDEYFDIDEFLAAALVPAPASPFVPGPVTPLMAPPATPLVSAPVIPFVAALTSSFISAPVTTLAPAPATSFNPAPATTPNPVPGTNSTNISNIPPTDGSGRPHICPDPKCGARFAKRSALNAHMRSSKAHPHLNITCRCGKGYDRYGLKQHLKNQVQRCRESRADFRCHCGRGVGPRAEEEILEHAYECSRIRGKADQDDQ</sequence>
<comment type="caution">
    <text evidence="4">The sequence shown here is derived from an EMBL/GenBank/DDBJ whole genome shotgun (WGS) entry which is preliminary data.</text>
</comment>
<accession>A0A9P8KRH0</accession>
<dbReference type="InterPro" id="IPR013087">
    <property type="entry name" value="Znf_C2H2_type"/>
</dbReference>
<evidence type="ECO:0000259" key="3">
    <source>
        <dbReference type="PROSITE" id="PS50157"/>
    </source>
</evidence>
<dbReference type="PROSITE" id="PS50157">
    <property type="entry name" value="ZINC_FINGER_C2H2_2"/>
    <property type="match status" value="1"/>
</dbReference>
<dbReference type="AlphaFoldDB" id="A0A9P8KRH0"/>
<keyword evidence="1" id="KW-0863">Zinc-finger</keyword>
<protein>
    <recommendedName>
        <fullName evidence="3">C2H2-type domain-containing protein</fullName>
    </recommendedName>
</protein>
<reference evidence="4 5" key="1">
    <citation type="submission" date="2021-08" db="EMBL/GenBank/DDBJ databases">
        <title>The highly contiguous genome resource for Trichoderma semiorbis FJ059, a fungal antagonistic to plant pathogens.</title>
        <authorList>
            <person name="Liu T."/>
        </authorList>
    </citation>
    <scope>NUCLEOTIDE SEQUENCE [LARGE SCALE GENOMIC DNA]</scope>
    <source>
        <strain evidence="4 5">FJ059</strain>
    </source>
</reference>
<proteinExistence type="predicted"/>
<feature type="domain" description="C2H2-type" evidence="3">
    <location>
        <begin position="287"/>
        <end position="314"/>
    </location>
</feature>
<feature type="region of interest" description="Disordered" evidence="2">
    <location>
        <begin position="251"/>
        <end position="290"/>
    </location>
</feature>
<evidence type="ECO:0000256" key="2">
    <source>
        <dbReference type="SAM" id="MobiDB-lite"/>
    </source>
</evidence>
<evidence type="ECO:0000313" key="4">
    <source>
        <dbReference type="EMBL" id="KAH0523866.1"/>
    </source>
</evidence>
<dbReference type="Proteomes" id="UP000826573">
    <property type="component" value="Unassembled WGS sequence"/>
</dbReference>
<keyword evidence="1" id="KW-0479">Metal-binding</keyword>
<keyword evidence="5" id="KW-1185">Reference proteome</keyword>
<dbReference type="EMBL" id="JAIMJC010000006">
    <property type="protein sequence ID" value="KAH0523866.1"/>
    <property type="molecule type" value="Genomic_DNA"/>
</dbReference>
<evidence type="ECO:0000256" key="1">
    <source>
        <dbReference type="PROSITE-ProRule" id="PRU00042"/>
    </source>
</evidence>
<keyword evidence="1" id="KW-0862">Zinc</keyword>
<evidence type="ECO:0000313" key="5">
    <source>
        <dbReference type="Proteomes" id="UP000826573"/>
    </source>
</evidence>
<dbReference type="Gene3D" id="3.30.160.60">
    <property type="entry name" value="Classic Zinc Finger"/>
    <property type="match status" value="1"/>
</dbReference>
<dbReference type="GO" id="GO:0008270">
    <property type="term" value="F:zinc ion binding"/>
    <property type="evidence" value="ECO:0007669"/>
    <property type="project" value="UniProtKB-KW"/>
</dbReference>